<keyword evidence="1" id="KW-1133">Transmembrane helix</keyword>
<reference evidence="2 3" key="1">
    <citation type="submission" date="2019-04" db="EMBL/GenBank/DDBJ databases">
        <authorList>
            <person name="Dong K."/>
        </authorList>
    </citation>
    <scope>NUCLEOTIDE SEQUENCE [LARGE SCALE GENOMIC DNA]</scope>
    <source>
        <strain evidence="3">dk3543</strain>
    </source>
</reference>
<proteinExistence type="predicted"/>
<keyword evidence="3" id="KW-1185">Reference proteome</keyword>
<comment type="caution">
    <text evidence="2">The sequence shown here is derived from an EMBL/GenBank/DDBJ whole genome shotgun (WGS) entry which is preliminary data.</text>
</comment>
<dbReference type="RefSeq" id="WP_137067163.1">
    <property type="nucleotide sequence ID" value="NZ_CP040748.1"/>
</dbReference>
<dbReference type="AlphaFoldDB" id="A0A4U2YIC3"/>
<evidence type="ECO:0000313" key="2">
    <source>
        <dbReference type="EMBL" id="TKI60857.1"/>
    </source>
</evidence>
<evidence type="ECO:0000313" key="3">
    <source>
        <dbReference type="Proteomes" id="UP000307808"/>
    </source>
</evidence>
<feature type="transmembrane region" description="Helical" evidence="1">
    <location>
        <begin position="7"/>
        <end position="26"/>
    </location>
</feature>
<feature type="transmembrane region" description="Helical" evidence="1">
    <location>
        <begin position="32"/>
        <end position="52"/>
    </location>
</feature>
<gene>
    <name evidence="2" type="ORF">FC770_15255</name>
</gene>
<dbReference type="EMBL" id="SZPY01000004">
    <property type="protein sequence ID" value="TKI60857.1"/>
    <property type="molecule type" value="Genomic_DNA"/>
</dbReference>
<name>A0A4U2YIC3_9ACTN</name>
<evidence type="ECO:0000256" key="1">
    <source>
        <dbReference type="SAM" id="Phobius"/>
    </source>
</evidence>
<keyword evidence="1" id="KW-0812">Transmembrane</keyword>
<protein>
    <submittedName>
        <fullName evidence="2">Uncharacterized protein</fullName>
    </submittedName>
</protein>
<organism evidence="2 3">
    <name type="scientific">Nocardioides jishulii</name>
    <dbReference type="NCBI Taxonomy" id="2575440"/>
    <lineage>
        <taxon>Bacteria</taxon>
        <taxon>Bacillati</taxon>
        <taxon>Actinomycetota</taxon>
        <taxon>Actinomycetes</taxon>
        <taxon>Propionibacteriales</taxon>
        <taxon>Nocardioidaceae</taxon>
        <taxon>Nocardioides</taxon>
    </lineage>
</organism>
<dbReference type="Proteomes" id="UP000307808">
    <property type="component" value="Unassembled WGS sequence"/>
</dbReference>
<accession>A0A4U2YIC3</accession>
<sequence length="64" mass="6956">MSEQVQWIHVATAAAVVVLVMVASAGTSWWAVAGWCGATVALALWTVLVLRVRAREPRRRGRPS</sequence>
<keyword evidence="1" id="KW-0472">Membrane</keyword>